<dbReference type="InterPro" id="IPR001431">
    <property type="entry name" value="Pept_M16_Zn_BS"/>
</dbReference>
<dbReference type="Pfam" id="PF00675">
    <property type="entry name" value="Peptidase_M16"/>
    <property type="match status" value="1"/>
</dbReference>
<evidence type="ECO:0000313" key="12">
    <source>
        <dbReference type="EMBL" id="OKZ10514.1"/>
    </source>
</evidence>
<evidence type="ECO:0000256" key="9">
    <source>
        <dbReference type="SAM" id="SignalP"/>
    </source>
</evidence>
<comment type="cofactor">
    <cofactor evidence="1">
        <name>Zn(2+)</name>
        <dbReference type="ChEBI" id="CHEBI:29105"/>
    </cofactor>
</comment>
<dbReference type="Gene3D" id="3.30.830.10">
    <property type="entry name" value="Metalloenzyme, LuxS/M16 peptidase-like"/>
    <property type="match status" value="4"/>
</dbReference>
<feature type="chain" id="PRO_5032284817" evidence="9">
    <location>
        <begin position="21"/>
        <end position="936"/>
    </location>
</feature>
<keyword evidence="9" id="KW-0732">Signal</keyword>
<dbReference type="InterPro" id="IPR011249">
    <property type="entry name" value="Metalloenz_LuxS/M16"/>
</dbReference>
<evidence type="ECO:0000256" key="8">
    <source>
        <dbReference type="RuleBase" id="RU004447"/>
    </source>
</evidence>
<dbReference type="GO" id="GO:0004222">
    <property type="term" value="F:metalloendopeptidase activity"/>
    <property type="evidence" value="ECO:0007669"/>
    <property type="project" value="InterPro"/>
</dbReference>
<feature type="domain" description="Peptidase M16 C-terminal" evidence="11">
    <location>
        <begin position="688"/>
        <end position="866"/>
    </location>
</feature>
<accession>A0A854C1F0</accession>
<gene>
    <name evidence="12" type="ORF">BHV76_06445</name>
</gene>
<keyword evidence="7" id="KW-0482">Metalloprotease</keyword>
<evidence type="ECO:0000259" key="11">
    <source>
        <dbReference type="Pfam" id="PF05193"/>
    </source>
</evidence>
<dbReference type="SUPFAM" id="SSF63411">
    <property type="entry name" value="LuxS/MPP-like metallohydrolase"/>
    <property type="match status" value="3"/>
</dbReference>
<dbReference type="PANTHER" id="PTHR43690:SF17">
    <property type="entry name" value="PROTEIN YHJJ"/>
    <property type="match status" value="1"/>
</dbReference>
<evidence type="ECO:0000256" key="3">
    <source>
        <dbReference type="ARBA" id="ARBA00022670"/>
    </source>
</evidence>
<evidence type="ECO:0000313" key="13">
    <source>
        <dbReference type="Proteomes" id="UP000186685"/>
    </source>
</evidence>
<evidence type="ECO:0000256" key="2">
    <source>
        <dbReference type="ARBA" id="ARBA00007261"/>
    </source>
</evidence>
<protein>
    <submittedName>
        <fullName evidence="12">Peptidase M16</fullName>
    </submittedName>
</protein>
<dbReference type="InterPro" id="IPR011765">
    <property type="entry name" value="Pept_M16_N"/>
</dbReference>
<evidence type="ECO:0000256" key="1">
    <source>
        <dbReference type="ARBA" id="ARBA00001947"/>
    </source>
</evidence>
<keyword evidence="3" id="KW-0645">Protease</keyword>
<dbReference type="Pfam" id="PF05193">
    <property type="entry name" value="Peptidase_M16_C"/>
    <property type="match status" value="2"/>
</dbReference>
<feature type="domain" description="Peptidase M16 C-terminal" evidence="11">
    <location>
        <begin position="207"/>
        <end position="391"/>
    </location>
</feature>
<dbReference type="InterPro" id="IPR050626">
    <property type="entry name" value="Peptidase_M16"/>
</dbReference>
<dbReference type="AlphaFoldDB" id="A0A854C1F0"/>
<evidence type="ECO:0000256" key="7">
    <source>
        <dbReference type="ARBA" id="ARBA00023049"/>
    </source>
</evidence>
<dbReference type="PROSITE" id="PS00143">
    <property type="entry name" value="INSULINASE"/>
    <property type="match status" value="1"/>
</dbReference>
<keyword evidence="5" id="KW-0378">Hydrolase</keyword>
<proteinExistence type="inferred from homology"/>
<feature type="domain" description="Peptidase M16 N-terminal" evidence="10">
    <location>
        <begin position="61"/>
        <end position="175"/>
    </location>
</feature>
<dbReference type="EMBL" id="MNQR01000019">
    <property type="protein sequence ID" value="OKZ10514.1"/>
    <property type="molecule type" value="Genomic_DNA"/>
</dbReference>
<dbReference type="Proteomes" id="UP000186685">
    <property type="component" value="Unassembled WGS sequence"/>
</dbReference>
<name>A0A854C1F0_9BACT</name>
<keyword evidence="4" id="KW-0479">Metal-binding</keyword>
<evidence type="ECO:0000256" key="5">
    <source>
        <dbReference type="ARBA" id="ARBA00022801"/>
    </source>
</evidence>
<comment type="caution">
    <text evidence="12">The sequence shown here is derived from an EMBL/GenBank/DDBJ whole genome shotgun (WGS) entry which is preliminary data.</text>
</comment>
<organism evidence="12 13">
    <name type="scientific">Phocaeicola plebeius</name>
    <dbReference type="NCBI Taxonomy" id="310297"/>
    <lineage>
        <taxon>Bacteria</taxon>
        <taxon>Pseudomonadati</taxon>
        <taxon>Bacteroidota</taxon>
        <taxon>Bacteroidia</taxon>
        <taxon>Bacteroidales</taxon>
        <taxon>Bacteroidaceae</taxon>
        <taxon>Phocaeicola</taxon>
    </lineage>
</organism>
<dbReference type="InterPro" id="IPR007863">
    <property type="entry name" value="Peptidase_M16_C"/>
</dbReference>
<comment type="similarity">
    <text evidence="2 8">Belongs to the peptidase M16 family.</text>
</comment>
<keyword evidence="6" id="KW-0862">Zinc</keyword>
<sequence length="936" mass="106182">MRIRKILFAAAIMLSAVASAQGPGMNEIPFDPNVRKGTLPNGLTYYIRHNEWPEDRADFYIAQKVGSILEDQNQLGLAHFLEHMCFNGTKNFPGDKLKVYLESIGVKFGENLNASTGFDETIYNVNNVPVNTPGAIDSCLLILHDWSHDLLLENKEIDKERGVINEEWRMRRSAMMRMYEAIIPEVYAGSKYAQGMPIGTMDVVMNFKYDALRDYYHKWYRPDLQGVIIVGDVNVDSVEQKIKTLFADIKMPENPAERIYYPVPDNKEPIVTIAKDKEQQNTMIYMFNKHEIYPDSLKSNPAYYMLEYAKSAMANMFASRFAELTQQENPPFLGASVYDGTFLFSKTKGALNCITACKDNNYTDALKAMYREVLRAARYGFTVTEMERFKQDYKSMLDNAYAQKDKVQNNNYVQECVSNFTDNEPMPGIEWEYENMKQLADMLPVQMINEMVKSLVTDSNLVVNVFCPDKEGIVCPTKDEILSIIESVKAEKIEPYKEEVSNEPLISNLPAPGKVKKIADGAFGTKVLTLSNGIKIHIKQTDYKPNTISMEARSWGGTSLYPDNDYINSGNADMISIGGWGNFSAIDLQKKLAGITASSNPFIRDEFEGISGGCTTKDFETLLQLVYLNFTAPRKDQSAYNSTISRVKASLQNQDLDPRTALQDTIAKVVYNNDVRSLRVKAEDVDKMNYDRMLQIYKERFADADDFEFFFVGDINIDSVKPLFEKYLAVLPTIKGSEKYNKTSHVMSKGVLKNVFEKEQETPSALIQFVYHAPMKDNMQNSVKLDMLKQIMQMVFTQTVREDEGGAYSVGVTAGIRNFPEEIGTFGIILPTAPAKREAMTEVVYNNVADMVNNGPKEEDLQKVKEYMLRSYAENVKNNDYWMNILISSVRYNIDNYTGYEDFVKSVTCADIQKMAKTVFDSGNRIEVGMTSPADK</sequence>
<evidence type="ECO:0000256" key="6">
    <source>
        <dbReference type="ARBA" id="ARBA00022833"/>
    </source>
</evidence>
<dbReference type="GO" id="GO:0046872">
    <property type="term" value="F:metal ion binding"/>
    <property type="evidence" value="ECO:0007669"/>
    <property type="project" value="UniProtKB-KW"/>
</dbReference>
<evidence type="ECO:0000256" key="4">
    <source>
        <dbReference type="ARBA" id="ARBA00022723"/>
    </source>
</evidence>
<reference evidence="12 13" key="1">
    <citation type="journal article" date="2016" name="Nat. Biotechnol.">
        <title>Measurement of bacterial replication rates in microbial communities.</title>
        <authorList>
            <person name="Brown C.T."/>
            <person name="Olm M.R."/>
            <person name="Thomas B.C."/>
            <person name="Banfield J.F."/>
        </authorList>
    </citation>
    <scope>NUCLEOTIDE SEQUENCE [LARGE SCALE GENOMIC DNA]</scope>
    <source>
        <strain evidence="12">45_130</strain>
    </source>
</reference>
<dbReference type="GO" id="GO:0006508">
    <property type="term" value="P:proteolysis"/>
    <property type="evidence" value="ECO:0007669"/>
    <property type="project" value="UniProtKB-KW"/>
</dbReference>
<dbReference type="PANTHER" id="PTHR43690">
    <property type="entry name" value="NARDILYSIN"/>
    <property type="match status" value="1"/>
</dbReference>
<feature type="signal peptide" evidence="9">
    <location>
        <begin position="1"/>
        <end position="20"/>
    </location>
</feature>
<evidence type="ECO:0000259" key="10">
    <source>
        <dbReference type="Pfam" id="PF00675"/>
    </source>
</evidence>